<evidence type="ECO:0000256" key="11">
    <source>
        <dbReference type="PIRSR" id="PIRSR006816-1"/>
    </source>
</evidence>
<dbReference type="InterPro" id="IPR019480">
    <property type="entry name" value="Dihydroorotate_DH_Fe-S-bd"/>
</dbReference>
<feature type="binding site" evidence="12">
    <location>
        <position position="244"/>
    </location>
    <ligand>
        <name>[2Fe-2S] cluster</name>
        <dbReference type="ChEBI" id="CHEBI:190135"/>
    </ligand>
</feature>
<keyword evidence="5 12" id="KW-0479">Metal-binding</keyword>
<dbReference type="AlphaFoldDB" id="A0A369W0S2"/>
<dbReference type="PIRSF" id="PIRSF006816">
    <property type="entry name" value="Cyc3_hyd_g"/>
    <property type="match status" value="1"/>
</dbReference>
<dbReference type="PANTHER" id="PTHR43513:SF3">
    <property type="entry name" value="DIHYDROOROTATE DEHYDROGENASE B (NAD(+)), ELECTRON TRANSFER SUBUNIT-RELATED"/>
    <property type="match status" value="1"/>
</dbReference>
<comment type="cofactor">
    <cofactor evidence="10">
        <name>[2Fe-2S] cluster</name>
        <dbReference type="ChEBI" id="CHEBI:190135"/>
    </cofactor>
</comment>
<dbReference type="InterPro" id="IPR012165">
    <property type="entry name" value="Cyt_c3_hydrogenase_gsu"/>
</dbReference>
<evidence type="ECO:0000256" key="8">
    <source>
        <dbReference type="ARBA" id="ARBA00023004"/>
    </source>
</evidence>
<keyword evidence="4 12" id="KW-0001">2Fe-2S</keyword>
<evidence type="ECO:0000256" key="2">
    <source>
        <dbReference type="ARBA" id="ARBA00022448"/>
    </source>
</evidence>
<dbReference type="InterPro" id="IPR039261">
    <property type="entry name" value="FNR_nucleotide-bd"/>
</dbReference>
<dbReference type="InterPro" id="IPR037117">
    <property type="entry name" value="Dihydroorotate_DH_ele_sf"/>
</dbReference>
<evidence type="ECO:0000256" key="10">
    <source>
        <dbReference type="ARBA" id="ARBA00034078"/>
    </source>
</evidence>
<dbReference type="GO" id="GO:0046872">
    <property type="term" value="F:metal ion binding"/>
    <property type="evidence" value="ECO:0007669"/>
    <property type="project" value="UniProtKB-KW"/>
</dbReference>
<evidence type="ECO:0000256" key="12">
    <source>
        <dbReference type="PIRSR" id="PIRSR006816-2"/>
    </source>
</evidence>
<accession>A0A369W0S2</accession>
<keyword evidence="7" id="KW-0249">Electron transport</keyword>
<keyword evidence="6 11" id="KW-0274">FAD</keyword>
<evidence type="ECO:0000259" key="13">
    <source>
        <dbReference type="PROSITE" id="PS51384"/>
    </source>
</evidence>
<dbReference type="PROSITE" id="PS51384">
    <property type="entry name" value="FAD_FR"/>
    <property type="match status" value="1"/>
</dbReference>
<reference evidence="15" key="1">
    <citation type="submission" date="2018-07" db="EMBL/GenBank/DDBJ databases">
        <authorList>
            <person name="Liu B.-T."/>
            <person name="Du Z."/>
        </authorList>
    </citation>
    <scope>NUCLEOTIDE SEQUENCE [LARGE SCALE GENOMIC DNA]</scope>
    <source>
        <strain evidence="15">XYN52</strain>
    </source>
</reference>
<dbReference type="SUPFAM" id="SSF63380">
    <property type="entry name" value="Riboflavin synthase domain-like"/>
    <property type="match status" value="1"/>
</dbReference>
<feature type="binding site" evidence="12">
    <location>
        <position position="268"/>
    </location>
    <ligand>
        <name>[2Fe-2S] cluster</name>
        <dbReference type="ChEBI" id="CHEBI:190135"/>
    </ligand>
</feature>
<evidence type="ECO:0000313" key="15">
    <source>
        <dbReference type="Proteomes" id="UP000253759"/>
    </source>
</evidence>
<dbReference type="CDD" id="cd06218">
    <property type="entry name" value="DHOD_e_trans"/>
    <property type="match status" value="1"/>
</dbReference>
<evidence type="ECO:0000256" key="7">
    <source>
        <dbReference type="ARBA" id="ARBA00022982"/>
    </source>
</evidence>
<keyword evidence="8 12" id="KW-0408">Iron</keyword>
<keyword evidence="9 12" id="KW-0411">Iron-sulfur</keyword>
<dbReference type="GO" id="GO:0051537">
    <property type="term" value="F:2 iron, 2 sulfur cluster binding"/>
    <property type="evidence" value="ECO:0007669"/>
    <property type="project" value="UniProtKB-KW"/>
</dbReference>
<evidence type="ECO:0000256" key="5">
    <source>
        <dbReference type="ARBA" id="ARBA00022723"/>
    </source>
</evidence>
<keyword evidence="15" id="KW-1185">Reference proteome</keyword>
<comment type="similarity">
    <text evidence="1">Belongs to the PyrK family.</text>
</comment>
<evidence type="ECO:0000256" key="4">
    <source>
        <dbReference type="ARBA" id="ARBA00022714"/>
    </source>
</evidence>
<comment type="cofactor">
    <cofactor evidence="12">
        <name>[2Fe-2S] cluster</name>
        <dbReference type="ChEBI" id="CHEBI:190135"/>
    </cofactor>
    <text evidence="12">Binds 1 [2Fe-2S] cluster per subunit.</text>
</comment>
<dbReference type="InterPro" id="IPR017927">
    <property type="entry name" value="FAD-bd_FR_type"/>
</dbReference>
<dbReference type="Gene3D" id="2.10.240.10">
    <property type="entry name" value="Dihydroorotate dehydrogenase, electron transfer subunit"/>
    <property type="match status" value="1"/>
</dbReference>
<dbReference type="Gene3D" id="3.40.50.80">
    <property type="entry name" value="Nucleotide-binding domain of ferredoxin-NADP reductase (FNR) module"/>
    <property type="match status" value="1"/>
</dbReference>
<feature type="domain" description="FAD-binding FR-type" evidence="13">
    <location>
        <begin position="20"/>
        <end position="122"/>
    </location>
</feature>
<dbReference type="OrthoDB" id="9806195at2"/>
<evidence type="ECO:0000256" key="1">
    <source>
        <dbReference type="ARBA" id="ARBA00006422"/>
    </source>
</evidence>
<dbReference type="GO" id="GO:0050660">
    <property type="term" value="F:flavin adenine dinucleotide binding"/>
    <property type="evidence" value="ECO:0007669"/>
    <property type="project" value="InterPro"/>
</dbReference>
<keyword evidence="2" id="KW-0813">Transport</keyword>
<feature type="binding site" evidence="12">
    <location>
        <position position="249"/>
    </location>
    <ligand>
        <name>[2Fe-2S] cluster</name>
        <dbReference type="ChEBI" id="CHEBI:190135"/>
    </ligand>
</feature>
<dbReference type="SUPFAM" id="SSF52343">
    <property type="entry name" value="Ferredoxin reductase-like, C-terminal NADP-linked domain"/>
    <property type="match status" value="1"/>
</dbReference>
<dbReference type="InterPro" id="IPR050353">
    <property type="entry name" value="PyrK_electron_transfer"/>
</dbReference>
<dbReference type="PANTHER" id="PTHR43513">
    <property type="entry name" value="DIHYDROOROTATE DEHYDROGENASE B (NAD(+)), ELECTRON TRANSFER SUBUNIT"/>
    <property type="match status" value="1"/>
</dbReference>
<feature type="binding site" evidence="12">
    <location>
        <position position="252"/>
    </location>
    <ligand>
        <name>[2Fe-2S] cluster</name>
        <dbReference type="ChEBI" id="CHEBI:190135"/>
    </ligand>
</feature>
<dbReference type="RefSeq" id="WP_114646459.1">
    <property type="nucleotide sequence ID" value="NZ_QQNH01000019.1"/>
</dbReference>
<comment type="cofactor">
    <cofactor evidence="11">
        <name>FAD</name>
        <dbReference type="ChEBI" id="CHEBI:57692"/>
    </cofactor>
    <text evidence="11">Binds 1 FAD per subunit.</text>
</comment>
<dbReference type="Proteomes" id="UP000253759">
    <property type="component" value="Unassembled WGS sequence"/>
</dbReference>
<sequence>MRQIRISDDRAEPAAFAPTVVDADARVVANDWVNAEYKLLVLDAGPGAAAARAGQFFNIECPATGEDQPFFRRPMSTYAADPATGQVEFLYKVTGAGTRGLATLVSGGSVRILGPLGVGFSLPRGVRSIVVLGRGVGLATLAPLAELARARGVAVTAIVSARSPEHLLSVARFEAAGARVEIVLDSDGSSAPANVEALLRRLHAEGRADGFYTCGSNRLMVLMQRLAAELGVFGEVAMEQQMACGLGMCFCCVRNFNVGGETVAKRVCWDGPVFPLAEATSW</sequence>
<dbReference type="GO" id="GO:0006221">
    <property type="term" value="P:pyrimidine nucleotide biosynthetic process"/>
    <property type="evidence" value="ECO:0007669"/>
    <property type="project" value="InterPro"/>
</dbReference>
<keyword evidence="3 11" id="KW-0285">Flavoprotein</keyword>
<dbReference type="InterPro" id="IPR017938">
    <property type="entry name" value="Riboflavin_synthase-like_b-brl"/>
</dbReference>
<proteinExistence type="inferred from homology"/>
<dbReference type="Pfam" id="PF10418">
    <property type="entry name" value="DHODB_Fe-S_bind"/>
    <property type="match status" value="1"/>
</dbReference>
<evidence type="ECO:0000256" key="9">
    <source>
        <dbReference type="ARBA" id="ARBA00023014"/>
    </source>
</evidence>
<feature type="binding site" evidence="11">
    <location>
        <begin position="73"/>
        <end position="76"/>
    </location>
    <ligand>
        <name>FAD</name>
        <dbReference type="ChEBI" id="CHEBI:57692"/>
    </ligand>
</feature>
<dbReference type="Gene3D" id="2.40.30.10">
    <property type="entry name" value="Translation factors"/>
    <property type="match status" value="1"/>
</dbReference>
<gene>
    <name evidence="14" type="ORF">DVH29_12180</name>
</gene>
<feature type="binding site" evidence="11">
    <location>
        <begin position="97"/>
        <end position="98"/>
    </location>
    <ligand>
        <name>FAD</name>
        <dbReference type="ChEBI" id="CHEBI:57692"/>
    </ligand>
</feature>
<protein>
    <submittedName>
        <fullName evidence="14">Dihydroorotate dehydrogenase electron transfer subunit</fullName>
    </submittedName>
</protein>
<dbReference type="EMBL" id="QQNH01000019">
    <property type="protein sequence ID" value="RDE08274.1"/>
    <property type="molecule type" value="Genomic_DNA"/>
</dbReference>
<organism evidence="14 15">
    <name type="scientific">Pelagibacterium lacus</name>
    <dbReference type="NCBI Taxonomy" id="2282655"/>
    <lineage>
        <taxon>Bacteria</taxon>
        <taxon>Pseudomonadati</taxon>
        <taxon>Pseudomonadota</taxon>
        <taxon>Alphaproteobacteria</taxon>
        <taxon>Hyphomicrobiales</taxon>
        <taxon>Devosiaceae</taxon>
        <taxon>Pelagibacterium</taxon>
    </lineage>
</organism>
<dbReference type="GO" id="GO:0016491">
    <property type="term" value="F:oxidoreductase activity"/>
    <property type="evidence" value="ECO:0007669"/>
    <property type="project" value="InterPro"/>
</dbReference>
<evidence type="ECO:0000256" key="3">
    <source>
        <dbReference type="ARBA" id="ARBA00022630"/>
    </source>
</evidence>
<evidence type="ECO:0000313" key="14">
    <source>
        <dbReference type="EMBL" id="RDE08274.1"/>
    </source>
</evidence>
<name>A0A369W0S2_9HYPH</name>
<evidence type="ECO:0000256" key="6">
    <source>
        <dbReference type="ARBA" id="ARBA00022827"/>
    </source>
</evidence>
<comment type="caution">
    <text evidence="14">The sequence shown here is derived from an EMBL/GenBank/DDBJ whole genome shotgun (WGS) entry which is preliminary data.</text>
</comment>